<sequence>MSTLATQKATTQTVLDAYNSWDMEKILAFRAPECKQQVLPASLGRSSMSNSEYCESFGQMMPHFRKFTLTIHTEVHDADAHTCMMHATSTAETDIGPYANEYALILHFTDDGKKVTKFLEYVDSAYSNKFFAALAEARLGK</sequence>
<evidence type="ECO:0000313" key="1">
    <source>
        <dbReference type="EMBL" id="CAE7195333.1"/>
    </source>
</evidence>
<dbReference type="Gene3D" id="3.10.450.50">
    <property type="match status" value="1"/>
</dbReference>
<dbReference type="AlphaFoldDB" id="A0A6S6W8Z9"/>
<protein>
    <recommendedName>
        <fullName evidence="3">SnoaL-like domain-containing protein</fullName>
    </recommendedName>
</protein>
<reference evidence="1" key="1">
    <citation type="submission" date="2021-02" db="EMBL/GenBank/DDBJ databases">
        <authorList>
            <person name="Syme A R."/>
            <person name="Syme A R."/>
            <person name="Moolhuijzen P."/>
        </authorList>
    </citation>
    <scope>NUCLEOTIDE SEQUENCE</scope>
    <source>
        <strain evidence="1">W1-1</strain>
    </source>
</reference>
<organism evidence="1 2">
    <name type="scientific">Pyrenophora teres f. teres</name>
    <dbReference type="NCBI Taxonomy" id="97479"/>
    <lineage>
        <taxon>Eukaryota</taxon>
        <taxon>Fungi</taxon>
        <taxon>Dikarya</taxon>
        <taxon>Ascomycota</taxon>
        <taxon>Pezizomycotina</taxon>
        <taxon>Dothideomycetes</taxon>
        <taxon>Pleosporomycetidae</taxon>
        <taxon>Pleosporales</taxon>
        <taxon>Pleosporineae</taxon>
        <taxon>Pleosporaceae</taxon>
        <taxon>Pyrenophora</taxon>
    </lineage>
</organism>
<dbReference type="PANTHER" id="PTHR39598:SF1">
    <property type="entry name" value="AUSTINOID BIOSYNTHESIS CLUSTERS PROTEIN F-RELATED"/>
    <property type="match status" value="1"/>
</dbReference>
<dbReference type="InterPro" id="IPR050977">
    <property type="entry name" value="Fungal_Meroterpenoid_Isomerase"/>
</dbReference>
<dbReference type="EMBL" id="HG992983">
    <property type="protein sequence ID" value="CAE7195333.1"/>
    <property type="molecule type" value="Genomic_DNA"/>
</dbReference>
<dbReference type="PANTHER" id="PTHR39598">
    <property type="entry name" value="AUSTINOL SYNTHESIS PROTEIN F-RELATED"/>
    <property type="match status" value="1"/>
</dbReference>
<dbReference type="Proteomes" id="UP000472372">
    <property type="component" value="Chromosome 7"/>
</dbReference>
<proteinExistence type="predicted"/>
<gene>
    <name evidence="1" type="ORF">PTTW11_08129</name>
</gene>
<name>A0A6S6W8Z9_9PLEO</name>
<evidence type="ECO:0000313" key="2">
    <source>
        <dbReference type="Proteomes" id="UP000472372"/>
    </source>
</evidence>
<accession>A0A6S6W8Z9</accession>
<dbReference type="SUPFAM" id="SSF54427">
    <property type="entry name" value="NTF2-like"/>
    <property type="match status" value="1"/>
</dbReference>
<evidence type="ECO:0008006" key="3">
    <source>
        <dbReference type="Google" id="ProtNLM"/>
    </source>
</evidence>
<dbReference type="InterPro" id="IPR032710">
    <property type="entry name" value="NTF2-like_dom_sf"/>
</dbReference>